<comment type="caution">
    <text evidence="2">The sequence shown here is derived from an EMBL/GenBank/DDBJ whole genome shotgun (WGS) entry which is preliminary data.</text>
</comment>
<feature type="compositionally biased region" description="Low complexity" evidence="1">
    <location>
        <begin position="217"/>
        <end position="226"/>
    </location>
</feature>
<evidence type="ECO:0000313" key="2">
    <source>
        <dbReference type="EMBL" id="KAF8884219.1"/>
    </source>
</evidence>
<accession>A0A9P5NHP4</accession>
<evidence type="ECO:0000256" key="1">
    <source>
        <dbReference type="SAM" id="MobiDB-lite"/>
    </source>
</evidence>
<proteinExistence type="predicted"/>
<dbReference type="Proteomes" id="UP000724874">
    <property type="component" value="Unassembled WGS sequence"/>
</dbReference>
<evidence type="ECO:0000313" key="3">
    <source>
        <dbReference type="Proteomes" id="UP000724874"/>
    </source>
</evidence>
<dbReference type="OrthoDB" id="9514740at2759"/>
<name>A0A9P5NHP4_GYMJU</name>
<keyword evidence="3" id="KW-1185">Reference proteome</keyword>
<organism evidence="2 3">
    <name type="scientific">Gymnopilus junonius</name>
    <name type="common">Spectacular rustgill mushroom</name>
    <name type="synonym">Gymnopilus spectabilis subsp. junonius</name>
    <dbReference type="NCBI Taxonomy" id="109634"/>
    <lineage>
        <taxon>Eukaryota</taxon>
        <taxon>Fungi</taxon>
        <taxon>Dikarya</taxon>
        <taxon>Basidiomycota</taxon>
        <taxon>Agaricomycotina</taxon>
        <taxon>Agaricomycetes</taxon>
        <taxon>Agaricomycetidae</taxon>
        <taxon>Agaricales</taxon>
        <taxon>Agaricineae</taxon>
        <taxon>Hymenogastraceae</taxon>
        <taxon>Gymnopilus</taxon>
    </lineage>
</organism>
<gene>
    <name evidence="2" type="ORF">CPB84DRAFT_173664</name>
</gene>
<feature type="region of interest" description="Disordered" evidence="1">
    <location>
        <begin position="189"/>
        <end position="237"/>
    </location>
</feature>
<sequence>MELCPSLLSRCNVISVAVKSPGLQTSPSVLTFVSALATRGSNAIKAGLVRTLSNNNPSIWASEIITPCLATAKAVSVLHYILSGRSVLATTVWLQVLDNYGNSLDLSAGKHAMAVDTADSNNDLAWMPFKKNNYTARKLKKLIIVDELGLNPGKYNVYSTEDADGPFDDGDIVDLESYGLKKKAPITFKQKTHDDDDEDDEGSGSNSEDSESESSDSENSVSNDDGASSGVVPNSDPYRLFTKPVQCTSNADWSRYADLRAIQNTYQGEILWTDGNLLPGIPNMSSFSVVRKDPNTGAVLAYGCEYMISQ</sequence>
<feature type="compositionally biased region" description="Acidic residues" evidence="1">
    <location>
        <begin position="195"/>
        <end position="216"/>
    </location>
</feature>
<dbReference type="EMBL" id="JADNYJ010000110">
    <property type="protein sequence ID" value="KAF8884219.1"/>
    <property type="molecule type" value="Genomic_DNA"/>
</dbReference>
<dbReference type="AlphaFoldDB" id="A0A9P5NHP4"/>
<protein>
    <submittedName>
        <fullName evidence="2">Uncharacterized protein</fullName>
    </submittedName>
</protein>
<reference evidence="2" key="1">
    <citation type="submission" date="2020-11" db="EMBL/GenBank/DDBJ databases">
        <authorList>
            <consortium name="DOE Joint Genome Institute"/>
            <person name="Ahrendt S."/>
            <person name="Riley R."/>
            <person name="Andreopoulos W."/>
            <person name="LaButti K."/>
            <person name="Pangilinan J."/>
            <person name="Ruiz-duenas F.J."/>
            <person name="Barrasa J.M."/>
            <person name="Sanchez-Garcia M."/>
            <person name="Camarero S."/>
            <person name="Miyauchi S."/>
            <person name="Serrano A."/>
            <person name="Linde D."/>
            <person name="Babiker R."/>
            <person name="Drula E."/>
            <person name="Ayuso-Fernandez I."/>
            <person name="Pacheco R."/>
            <person name="Padilla G."/>
            <person name="Ferreira P."/>
            <person name="Barriuso J."/>
            <person name="Kellner H."/>
            <person name="Castanera R."/>
            <person name="Alfaro M."/>
            <person name="Ramirez L."/>
            <person name="Pisabarro A.G."/>
            <person name="Kuo A."/>
            <person name="Tritt A."/>
            <person name="Lipzen A."/>
            <person name="He G."/>
            <person name="Yan M."/>
            <person name="Ng V."/>
            <person name="Cullen D."/>
            <person name="Martin F."/>
            <person name="Rosso M.-N."/>
            <person name="Henrissat B."/>
            <person name="Hibbett D."/>
            <person name="Martinez A.T."/>
            <person name="Grigoriev I.V."/>
        </authorList>
    </citation>
    <scope>NUCLEOTIDE SEQUENCE</scope>
    <source>
        <strain evidence="2">AH 44721</strain>
    </source>
</reference>